<proteinExistence type="inferred from homology"/>
<keyword evidence="6 8" id="KW-0472">Membrane</keyword>
<dbReference type="GO" id="GO:0044874">
    <property type="term" value="P:lipoprotein localization to outer membrane"/>
    <property type="evidence" value="ECO:0007669"/>
    <property type="project" value="TreeGrafter"/>
</dbReference>
<dbReference type="RefSeq" id="WP_138535791.1">
    <property type="nucleotide sequence ID" value="NZ_VANR01000004.1"/>
</dbReference>
<evidence type="ECO:0000256" key="2">
    <source>
        <dbReference type="ARBA" id="ARBA00005236"/>
    </source>
</evidence>
<evidence type="ECO:0000313" key="12">
    <source>
        <dbReference type="Proteomes" id="UP000307140"/>
    </source>
</evidence>
<dbReference type="GO" id="GO:0098797">
    <property type="term" value="C:plasma membrane protein complex"/>
    <property type="evidence" value="ECO:0007669"/>
    <property type="project" value="TreeGrafter"/>
</dbReference>
<feature type="coiled-coil region" evidence="7">
    <location>
        <begin position="219"/>
        <end position="256"/>
    </location>
</feature>
<feature type="transmembrane region" description="Helical" evidence="8">
    <location>
        <begin position="282"/>
        <end position="309"/>
    </location>
</feature>
<comment type="caution">
    <text evidence="11">The sequence shown here is derived from an EMBL/GenBank/DDBJ whole genome shotgun (WGS) entry which is preliminary data.</text>
</comment>
<evidence type="ECO:0000256" key="3">
    <source>
        <dbReference type="ARBA" id="ARBA00022475"/>
    </source>
</evidence>
<evidence type="ECO:0000313" key="11">
    <source>
        <dbReference type="EMBL" id="TMM29941.1"/>
    </source>
</evidence>
<dbReference type="InterPro" id="IPR003838">
    <property type="entry name" value="ABC3_permease_C"/>
</dbReference>
<keyword evidence="4 8" id="KW-0812">Transmembrane</keyword>
<name>A0A5S3N3N7_9FLAO</name>
<gene>
    <name evidence="11" type="ORF">FDT66_08720</name>
</gene>
<protein>
    <submittedName>
        <fullName evidence="11">ABC transporter permease</fullName>
    </submittedName>
</protein>
<evidence type="ECO:0000256" key="4">
    <source>
        <dbReference type="ARBA" id="ARBA00022692"/>
    </source>
</evidence>
<keyword evidence="7" id="KW-0175">Coiled coil</keyword>
<keyword evidence="5 8" id="KW-1133">Transmembrane helix</keyword>
<evidence type="ECO:0000256" key="5">
    <source>
        <dbReference type="ARBA" id="ARBA00022989"/>
    </source>
</evidence>
<evidence type="ECO:0000256" key="8">
    <source>
        <dbReference type="SAM" id="Phobius"/>
    </source>
</evidence>
<feature type="domain" description="MacB-like periplasmic core" evidence="10">
    <location>
        <begin position="34"/>
        <end position="255"/>
    </location>
</feature>
<feature type="transmembrane region" description="Helical" evidence="8">
    <location>
        <begin position="376"/>
        <end position="395"/>
    </location>
</feature>
<comment type="subcellular location">
    <subcellularLocation>
        <location evidence="1">Cell membrane</location>
        <topology evidence="1">Multi-pass membrane protein</topology>
    </subcellularLocation>
</comment>
<dbReference type="AlphaFoldDB" id="A0A5S3N3N7"/>
<dbReference type="PANTHER" id="PTHR30489">
    <property type="entry name" value="LIPOPROTEIN-RELEASING SYSTEM TRANSMEMBRANE PROTEIN LOLE"/>
    <property type="match status" value="1"/>
</dbReference>
<feature type="domain" description="ABC3 transporter permease C-terminal" evidence="9">
    <location>
        <begin position="286"/>
        <end position="403"/>
    </location>
</feature>
<feature type="transmembrane region" description="Helical" evidence="8">
    <location>
        <begin position="330"/>
        <end position="356"/>
    </location>
</feature>
<keyword evidence="3" id="KW-1003">Cell membrane</keyword>
<comment type="similarity">
    <text evidence="2">Belongs to the ABC-4 integral membrane protein family. LolC/E subfamily.</text>
</comment>
<dbReference type="Pfam" id="PF12704">
    <property type="entry name" value="MacB_PCD"/>
    <property type="match status" value="1"/>
</dbReference>
<dbReference type="Pfam" id="PF02687">
    <property type="entry name" value="FtsX"/>
    <property type="match status" value="1"/>
</dbReference>
<organism evidence="11 12">
    <name type="scientific">Polaribacter aestuariivivens</name>
    <dbReference type="NCBI Taxonomy" id="2304626"/>
    <lineage>
        <taxon>Bacteria</taxon>
        <taxon>Pseudomonadati</taxon>
        <taxon>Bacteroidota</taxon>
        <taxon>Flavobacteriia</taxon>
        <taxon>Flavobacteriales</taxon>
        <taxon>Flavobacteriaceae</taxon>
    </lineage>
</organism>
<dbReference type="Proteomes" id="UP000307140">
    <property type="component" value="Unassembled WGS sequence"/>
</dbReference>
<accession>A0A5S3N3N7</accession>
<dbReference type="InterPro" id="IPR051447">
    <property type="entry name" value="Lipoprotein-release_system"/>
</dbReference>
<dbReference type="EMBL" id="VANR01000004">
    <property type="protein sequence ID" value="TMM29941.1"/>
    <property type="molecule type" value="Genomic_DNA"/>
</dbReference>
<evidence type="ECO:0000256" key="7">
    <source>
        <dbReference type="SAM" id="Coils"/>
    </source>
</evidence>
<evidence type="ECO:0000259" key="10">
    <source>
        <dbReference type="Pfam" id="PF12704"/>
    </source>
</evidence>
<dbReference type="InterPro" id="IPR025857">
    <property type="entry name" value="MacB_PCD"/>
</dbReference>
<sequence length="410" mass="46405">MFHKEQSKSLTFPLYIAKRYLFTKTSNNAINIITIIASFGVIVGSFALFIILSGFSGLRTFSYNMLDVSDPDIKITTVKGKSFLFDDNIQNILINNTSIATTSKVIEERVFLEYNDKSEIAYIKGVDENYNKITQIDSSLSQGTWLQRDFKNTAVIGRGISNKLTLGTLNYGEPLTINVPKPGTGFINPRAPFYKLETQIVGIYSGTEDFEGKFVFVDIHEAKELLKFHENEITAIEIKLNNLNESDNVAEDLQKELGTGYKVQTKEQLNEVFYKVINTENFVSYLIFTLIVIIALFNVIGAIIMMIIDKKQNLKTLFNLGASIKEIKKIFVLQGFLLTFFGMCIGLFLAIILVFLQKKFELFMIVPNLAYPVEFRFTNLLIVFITITVLGFIAAKIASSRISEEFIDKI</sequence>
<evidence type="ECO:0000259" key="9">
    <source>
        <dbReference type="Pfam" id="PF02687"/>
    </source>
</evidence>
<feature type="transmembrane region" description="Helical" evidence="8">
    <location>
        <begin position="29"/>
        <end position="55"/>
    </location>
</feature>
<keyword evidence="12" id="KW-1185">Reference proteome</keyword>
<reference evidence="11 12" key="1">
    <citation type="submission" date="2019-05" db="EMBL/GenBank/DDBJ databases">
        <title>Polaribacter aestuariivivens sp. nov., isolated from a tidal flat.</title>
        <authorList>
            <person name="Yoon J.-H."/>
        </authorList>
    </citation>
    <scope>NUCLEOTIDE SEQUENCE [LARGE SCALE GENOMIC DNA]</scope>
    <source>
        <strain evidence="11 12">DBTF-3</strain>
    </source>
</reference>
<evidence type="ECO:0000256" key="6">
    <source>
        <dbReference type="ARBA" id="ARBA00023136"/>
    </source>
</evidence>
<dbReference type="PANTHER" id="PTHR30489:SF0">
    <property type="entry name" value="LIPOPROTEIN-RELEASING SYSTEM TRANSMEMBRANE PROTEIN LOLE"/>
    <property type="match status" value="1"/>
</dbReference>
<dbReference type="OrthoDB" id="1522724at2"/>
<evidence type="ECO:0000256" key="1">
    <source>
        <dbReference type="ARBA" id="ARBA00004651"/>
    </source>
</evidence>